<dbReference type="EMBL" id="HACG01044195">
    <property type="protein sequence ID" value="CEK91060.1"/>
    <property type="molecule type" value="Transcribed_RNA"/>
</dbReference>
<reference evidence="2" key="1">
    <citation type="submission" date="2014-12" db="EMBL/GenBank/DDBJ databases">
        <title>Insight into the proteome of Arion vulgaris.</title>
        <authorList>
            <person name="Aradska J."/>
            <person name="Bulat T."/>
            <person name="Smidak R."/>
            <person name="Sarate P."/>
            <person name="Gangsoo J."/>
            <person name="Sialana F."/>
            <person name="Bilban M."/>
            <person name="Lubec G."/>
        </authorList>
    </citation>
    <scope>NUCLEOTIDE SEQUENCE</scope>
    <source>
        <tissue evidence="2">Skin</tissue>
    </source>
</reference>
<feature type="compositionally biased region" description="Polar residues" evidence="1">
    <location>
        <begin position="1"/>
        <end position="11"/>
    </location>
</feature>
<organism evidence="2">
    <name type="scientific">Arion vulgaris</name>
    <dbReference type="NCBI Taxonomy" id="1028688"/>
    <lineage>
        <taxon>Eukaryota</taxon>
        <taxon>Metazoa</taxon>
        <taxon>Spiralia</taxon>
        <taxon>Lophotrochozoa</taxon>
        <taxon>Mollusca</taxon>
        <taxon>Gastropoda</taxon>
        <taxon>Heterobranchia</taxon>
        <taxon>Euthyneura</taxon>
        <taxon>Panpulmonata</taxon>
        <taxon>Eupulmonata</taxon>
        <taxon>Stylommatophora</taxon>
        <taxon>Helicina</taxon>
        <taxon>Arionoidea</taxon>
        <taxon>Arionidae</taxon>
        <taxon>Arion</taxon>
    </lineage>
</organism>
<gene>
    <name evidence="2" type="primary">ORF180788</name>
</gene>
<proteinExistence type="predicted"/>
<name>A0A0B7BFY2_9EUPU</name>
<feature type="non-terminal residue" evidence="2">
    <location>
        <position position="1"/>
    </location>
</feature>
<dbReference type="AlphaFoldDB" id="A0A0B7BFY2"/>
<sequence>SVSDMTSNSLPPTLKPGISRQISGWLHKEVNRVSGEREGSTLPLHHRDTEELE</sequence>
<accession>A0A0B7BFY2</accession>
<evidence type="ECO:0000256" key="1">
    <source>
        <dbReference type="SAM" id="MobiDB-lite"/>
    </source>
</evidence>
<protein>
    <submittedName>
        <fullName evidence="2">Uncharacterized protein</fullName>
    </submittedName>
</protein>
<feature type="region of interest" description="Disordered" evidence="1">
    <location>
        <begin position="1"/>
        <end position="53"/>
    </location>
</feature>
<feature type="compositionally biased region" description="Basic and acidic residues" evidence="1">
    <location>
        <begin position="26"/>
        <end position="53"/>
    </location>
</feature>
<evidence type="ECO:0000313" key="2">
    <source>
        <dbReference type="EMBL" id="CEK91060.1"/>
    </source>
</evidence>